<dbReference type="EMBL" id="LAZR01008897">
    <property type="protein sequence ID" value="KKM75896.1"/>
    <property type="molecule type" value="Genomic_DNA"/>
</dbReference>
<dbReference type="AlphaFoldDB" id="A0A0F9KMC6"/>
<organism evidence="1">
    <name type="scientific">marine sediment metagenome</name>
    <dbReference type="NCBI Taxonomy" id="412755"/>
    <lineage>
        <taxon>unclassified sequences</taxon>
        <taxon>metagenomes</taxon>
        <taxon>ecological metagenomes</taxon>
    </lineage>
</organism>
<reference evidence="1" key="1">
    <citation type="journal article" date="2015" name="Nature">
        <title>Complex archaea that bridge the gap between prokaryotes and eukaryotes.</title>
        <authorList>
            <person name="Spang A."/>
            <person name="Saw J.H."/>
            <person name="Jorgensen S.L."/>
            <person name="Zaremba-Niedzwiedzka K."/>
            <person name="Martijn J."/>
            <person name="Lind A.E."/>
            <person name="van Eijk R."/>
            <person name="Schleper C."/>
            <person name="Guy L."/>
            <person name="Ettema T.J."/>
        </authorList>
    </citation>
    <scope>NUCLEOTIDE SEQUENCE</scope>
</reference>
<gene>
    <name evidence="1" type="ORF">LCGC14_1385560</name>
</gene>
<protein>
    <submittedName>
        <fullName evidence="1">Uncharacterized protein</fullName>
    </submittedName>
</protein>
<accession>A0A0F9KMC6</accession>
<comment type="caution">
    <text evidence="1">The sequence shown here is derived from an EMBL/GenBank/DDBJ whole genome shotgun (WGS) entry which is preliminary data.</text>
</comment>
<proteinExistence type="predicted"/>
<sequence>MSDPDMDREMNAGYGRTTSWNKLLAEEMECNGEALVDVVELERHPGSKPCDFYFAAWSLYYVYAAWSPGGDEEVISLPRNPA</sequence>
<evidence type="ECO:0000313" key="1">
    <source>
        <dbReference type="EMBL" id="KKM75896.1"/>
    </source>
</evidence>
<name>A0A0F9KMC6_9ZZZZ</name>